<dbReference type="CDD" id="cd06558">
    <property type="entry name" value="crotonase-like"/>
    <property type="match status" value="1"/>
</dbReference>
<dbReference type="Gene3D" id="3.90.226.10">
    <property type="entry name" value="2-enoyl-CoA Hydratase, Chain A, domain 1"/>
    <property type="match status" value="1"/>
</dbReference>
<organism evidence="4 5">
    <name type="scientific">Aquatica leii</name>
    <dbReference type="NCBI Taxonomy" id="1421715"/>
    <lineage>
        <taxon>Eukaryota</taxon>
        <taxon>Metazoa</taxon>
        <taxon>Ecdysozoa</taxon>
        <taxon>Arthropoda</taxon>
        <taxon>Hexapoda</taxon>
        <taxon>Insecta</taxon>
        <taxon>Pterygota</taxon>
        <taxon>Neoptera</taxon>
        <taxon>Endopterygota</taxon>
        <taxon>Coleoptera</taxon>
        <taxon>Polyphaga</taxon>
        <taxon>Elateriformia</taxon>
        <taxon>Elateroidea</taxon>
        <taxon>Lampyridae</taxon>
        <taxon>Luciolinae</taxon>
        <taxon>Aquatica</taxon>
    </lineage>
</organism>
<comment type="caution">
    <text evidence="4">The sequence shown here is derived from an EMBL/GenBank/DDBJ whole genome shotgun (WGS) entry which is preliminary data.</text>
</comment>
<comment type="similarity">
    <text evidence="1 3">Belongs to the enoyl-CoA hydratase/isomerase family.</text>
</comment>
<dbReference type="InterPro" id="IPR029045">
    <property type="entry name" value="ClpP/crotonase-like_dom_sf"/>
</dbReference>
<sequence>MNCLKYVFKYQKCYILTRRFAVQAKDFIQNVKVHVYNDNEGLSVLSLNRSERKNALSISLLGEINTAIDDLSNSNTRVVIIKSNVSGTFCAGADLKERATLSNKQLSLYNLEIRATMNRIQDLPIPVIAAMDGHALGGGLELALVCDIRVAVASAKYGLVETSHGIIPGAGGTVRLPRLINPAIAKELIFTAKVIDGTEAKDLGLVNHVVDQNDAGNAAFLKCVEIAKAILSNGPVAIRMAKFAINKGIEVDVNAALAFEELCYAQTIPTKDRIEGLKAFAEKRSPKYIGE</sequence>
<name>A0AAN7SLX0_9COLE</name>
<dbReference type="AlphaFoldDB" id="A0AAN7SLX0"/>
<proteinExistence type="inferred from homology"/>
<dbReference type="GO" id="GO:0006635">
    <property type="term" value="P:fatty acid beta-oxidation"/>
    <property type="evidence" value="ECO:0007669"/>
    <property type="project" value="TreeGrafter"/>
</dbReference>
<dbReference type="Gene3D" id="1.10.12.10">
    <property type="entry name" value="Lyase 2-enoyl-coa Hydratase, Chain A, domain 2"/>
    <property type="match status" value="1"/>
</dbReference>
<evidence type="ECO:0000256" key="1">
    <source>
        <dbReference type="ARBA" id="ARBA00005254"/>
    </source>
</evidence>
<dbReference type="InterPro" id="IPR014748">
    <property type="entry name" value="Enoyl-CoA_hydra_C"/>
</dbReference>
<evidence type="ECO:0000313" key="5">
    <source>
        <dbReference type="Proteomes" id="UP001353858"/>
    </source>
</evidence>
<dbReference type="PANTHER" id="PTHR11941">
    <property type="entry name" value="ENOYL-COA HYDRATASE-RELATED"/>
    <property type="match status" value="1"/>
</dbReference>
<evidence type="ECO:0000256" key="3">
    <source>
        <dbReference type="RuleBase" id="RU003707"/>
    </source>
</evidence>
<gene>
    <name evidence="4" type="ORF">RN001_014143</name>
</gene>
<dbReference type="PANTHER" id="PTHR11941:SF171">
    <property type="entry name" value="SD19268P"/>
    <property type="match status" value="1"/>
</dbReference>
<dbReference type="InterPro" id="IPR001753">
    <property type="entry name" value="Enoyl-CoA_hydra/iso"/>
</dbReference>
<keyword evidence="5" id="KW-1185">Reference proteome</keyword>
<dbReference type="Proteomes" id="UP001353858">
    <property type="component" value="Unassembled WGS sequence"/>
</dbReference>
<dbReference type="SUPFAM" id="SSF52096">
    <property type="entry name" value="ClpP/crotonase"/>
    <property type="match status" value="1"/>
</dbReference>
<accession>A0AAN7SLX0</accession>
<dbReference type="PROSITE" id="PS00166">
    <property type="entry name" value="ENOYL_COA_HYDRATASE"/>
    <property type="match status" value="1"/>
</dbReference>
<dbReference type="FunFam" id="3.90.226.10:FF:000009">
    <property type="entry name" value="Carnitinyl-CoA dehydratase"/>
    <property type="match status" value="1"/>
</dbReference>
<dbReference type="EMBL" id="JARPUR010000006">
    <property type="protein sequence ID" value="KAK4874783.1"/>
    <property type="molecule type" value="Genomic_DNA"/>
</dbReference>
<keyword evidence="2" id="KW-0456">Lyase</keyword>
<dbReference type="Pfam" id="PF00378">
    <property type="entry name" value="ECH_1"/>
    <property type="match status" value="1"/>
</dbReference>
<dbReference type="FunFam" id="1.10.12.10:FF:000001">
    <property type="entry name" value="Probable enoyl-CoA hydratase, mitochondrial"/>
    <property type="match status" value="1"/>
</dbReference>
<dbReference type="GO" id="GO:0005739">
    <property type="term" value="C:mitochondrion"/>
    <property type="evidence" value="ECO:0007669"/>
    <property type="project" value="TreeGrafter"/>
</dbReference>
<evidence type="ECO:0000256" key="2">
    <source>
        <dbReference type="ARBA" id="ARBA00023239"/>
    </source>
</evidence>
<evidence type="ECO:0000313" key="4">
    <source>
        <dbReference type="EMBL" id="KAK4874783.1"/>
    </source>
</evidence>
<protein>
    <submittedName>
        <fullName evidence="4">Uncharacterized protein</fullName>
    </submittedName>
</protein>
<dbReference type="GO" id="GO:0004300">
    <property type="term" value="F:enoyl-CoA hydratase activity"/>
    <property type="evidence" value="ECO:0007669"/>
    <property type="project" value="UniProtKB-ARBA"/>
</dbReference>
<dbReference type="InterPro" id="IPR018376">
    <property type="entry name" value="Enoyl-CoA_hyd/isom_CS"/>
</dbReference>
<reference evidence="5" key="1">
    <citation type="submission" date="2023-01" db="EMBL/GenBank/DDBJ databases">
        <title>Key to firefly adult light organ development and bioluminescence: homeobox transcription factors regulate luciferase expression and transportation to peroxisome.</title>
        <authorList>
            <person name="Fu X."/>
        </authorList>
    </citation>
    <scope>NUCLEOTIDE SEQUENCE [LARGE SCALE GENOMIC DNA]</scope>
</reference>